<feature type="domain" description="AAA+ ATPase" evidence="2">
    <location>
        <begin position="342"/>
        <end position="482"/>
    </location>
</feature>
<reference evidence="3 4" key="1">
    <citation type="submission" date="2017-06" db="EMBL/GenBank/DDBJ databases">
        <title>Complete genome sequence of Nitrospirillum amazonense strain CBAmC, an endophytic nitrogen-fixing and plant growth-promoting bacterium, isolated from sugarcane.</title>
        <authorList>
            <person name="Schwab S."/>
            <person name="dos Santos Teixeira K.R."/>
            <person name="Simoes Araujo J.L."/>
            <person name="Soares Vidal M."/>
            <person name="Borges de Freitas H.R."/>
            <person name="Rivello Crivelaro A.L."/>
            <person name="Bueno de Camargo Nunes A."/>
            <person name="dos Santos C.M."/>
            <person name="Palmeira da Silva Rosa D."/>
            <person name="da Silva Padilha D."/>
            <person name="da Silva E."/>
            <person name="Araujo Terra L."/>
            <person name="Soares Mendes V."/>
            <person name="Farinelli L."/>
            <person name="Magalhaes Cruz L."/>
            <person name="Baldani J.I."/>
        </authorList>
    </citation>
    <scope>NUCLEOTIDE SEQUENCE [LARGE SCALE GENOMIC DNA]</scope>
    <source>
        <strain evidence="3 4">CBAmC</strain>
    </source>
</reference>
<dbReference type="InterPro" id="IPR003959">
    <property type="entry name" value="ATPase_AAA_core"/>
</dbReference>
<dbReference type="Gene3D" id="1.20.58.760">
    <property type="entry name" value="Peptidase M41"/>
    <property type="match status" value="1"/>
</dbReference>
<dbReference type="GO" id="GO:0004222">
    <property type="term" value="F:metalloendopeptidase activity"/>
    <property type="evidence" value="ECO:0007669"/>
    <property type="project" value="InterPro"/>
</dbReference>
<dbReference type="Pfam" id="PF01434">
    <property type="entry name" value="Peptidase_M41"/>
    <property type="match status" value="1"/>
</dbReference>
<dbReference type="KEGG" id="nao:Y958_24200"/>
<dbReference type="GO" id="GO:0045037">
    <property type="term" value="P:protein import into chloroplast stroma"/>
    <property type="evidence" value="ECO:0007669"/>
    <property type="project" value="TreeGrafter"/>
</dbReference>
<accession>A0A248JZQ4</accession>
<dbReference type="PANTHER" id="PTHR23076">
    <property type="entry name" value="METALLOPROTEASE M41 FTSH"/>
    <property type="match status" value="1"/>
</dbReference>
<dbReference type="InterPro" id="IPR000642">
    <property type="entry name" value="Peptidase_M41"/>
</dbReference>
<evidence type="ECO:0000313" key="3">
    <source>
        <dbReference type="EMBL" id="ASG24039.1"/>
    </source>
</evidence>
<dbReference type="GO" id="GO:0004176">
    <property type="term" value="F:ATP-dependent peptidase activity"/>
    <property type="evidence" value="ECO:0007669"/>
    <property type="project" value="InterPro"/>
</dbReference>
<dbReference type="SUPFAM" id="SSF140990">
    <property type="entry name" value="FtsH protease domain-like"/>
    <property type="match status" value="1"/>
</dbReference>
<proteinExistence type="predicted"/>
<dbReference type="PANTHER" id="PTHR23076:SF37">
    <property type="entry name" value="ATP-DEPENDENT ZINC METALLOPROTEASE FTSH 4, MITOCHONDRIAL"/>
    <property type="match status" value="1"/>
</dbReference>
<dbReference type="Pfam" id="PF00004">
    <property type="entry name" value="AAA"/>
    <property type="match status" value="1"/>
</dbReference>
<dbReference type="Gene3D" id="3.40.50.300">
    <property type="entry name" value="P-loop containing nucleotide triphosphate hydrolases"/>
    <property type="match status" value="1"/>
</dbReference>
<dbReference type="Proteomes" id="UP000197153">
    <property type="component" value="Chromosome 3"/>
</dbReference>
<dbReference type="EMBL" id="CP022112">
    <property type="protein sequence ID" value="ASG24039.1"/>
    <property type="molecule type" value="Genomic_DNA"/>
</dbReference>
<evidence type="ECO:0000259" key="2">
    <source>
        <dbReference type="SMART" id="SM00382"/>
    </source>
</evidence>
<evidence type="ECO:0000313" key="4">
    <source>
        <dbReference type="Proteomes" id="UP000197153"/>
    </source>
</evidence>
<name>A0A248JZQ4_9PROT</name>
<dbReference type="AlphaFoldDB" id="A0A248JZQ4"/>
<dbReference type="GO" id="GO:0016887">
    <property type="term" value="F:ATP hydrolysis activity"/>
    <property type="evidence" value="ECO:0007669"/>
    <property type="project" value="InterPro"/>
</dbReference>
<dbReference type="InterPro" id="IPR037219">
    <property type="entry name" value="Peptidase_M41-like"/>
</dbReference>
<dbReference type="SUPFAM" id="SSF52540">
    <property type="entry name" value="P-loop containing nucleoside triphosphate hydrolases"/>
    <property type="match status" value="1"/>
</dbReference>
<dbReference type="GO" id="GO:0005524">
    <property type="term" value="F:ATP binding"/>
    <property type="evidence" value="ECO:0007669"/>
    <property type="project" value="InterPro"/>
</dbReference>
<protein>
    <recommendedName>
        <fullName evidence="2">AAA+ ATPase domain-containing protein</fullName>
    </recommendedName>
</protein>
<dbReference type="Gene3D" id="1.10.8.60">
    <property type="match status" value="1"/>
</dbReference>
<feature type="compositionally biased region" description="Basic and acidic residues" evidence="1">
    <location>
        <begin position="29"/>
        <end position="41"/>
    </location>
</feature>
<dbReference type="InterPro" id="IPR003593">
    <property type="entry name" value="AAA+_ATPase"/>
</dbReference>
<dbReference type="SMART" id="SM00382">
    <property type="entry name" value="AAA"/>
    <property type="match status" value="1"/>
</dbReference>
<organism evidence="3 4">
    <name type="scientific">Nitrospirillum viridazoti CBAmc</name>
    <dbReference type="NCBI Taxonomy" id="1441467"/>
    <lineage>
        <taxon>Bacteria</taxon>
        <taxon>Pseudomonadati</taxon>
        <taxon>Pseudomonadota</taxon>
        <taxon>Alphaproteobacteria</taxon>
        <taxon>Rhodospirillales</taxon>
        <taxon>Azospirillaceae</taxon>
        <taxon>Nitrospirillum</taxon>
        <taxon>Nitrospirillum viridazoti</taxon>
    </lineage>
</organism>
<feature type="region of interest" description="Disordered" evidence="1">
    <location>
        <begin position="22"/>
        <end position="45"/>
    </location>
</feature>
<gene>
    <name evidence="3" type="ORF">Y958_24200</name>
</gene>
<keyword evidence="4" id="KW-1185">Reference proteome</keyword>
<dbReference type="GO" id="GO:0006508">
    <property type="term" value="P:proteolysis"/>
    <property type="evidence" value="ECO:0007669"/>
    <property type="project" value="InterPro"/>
</dbReference>
<dbReference type="CDD" id="cd19481">
    <property type="entry name" value="RecA-like_protease"/>
    <property type="match status" value="1"/>
</dbReference>
<evidence type="ECO:0000256" key="1">
    <source>
        <dbReference type="SAM" id="MobiDB-lite"/>
    </source>
</evidence>
<sequence>MYAHNMQSIMCALDPIKNPRFSGVARDPGASDHHPNRRRETIPPQGEAMSLEKLNELRDEYAAPMQSPPKLPMLEKAAAKLLLEAAFVGTEGLAPAARRGGVAITIVAPDASWVAPMESVVEDALNGFAWREVSTVGALPCALTYPDVTELDGEDDFPAGSTVDVVEDPRFPDLDAPDHQITSIWSVATRDGTPRSPTIDHLETMAANQLMRGTGVIILAASEADLPPRLTAAADFRLVVPALTGAILTEAMAQLARRPARTLSDALCALLSAADLKLAARPATSPDDWVNRLERMAKARVRLPASPRLEDLHGMDEAKEWGEALRRDVAAYRAGTLSWHEMDKGLLLAGPPGVGKTQFASALAASCGLPLITASYGEWQAAGHQGDMLRAMASTFAEAKRAAPCLFFIDELDSFTARHSERPGQNQSYNRQITNAMLEHVGGLHGRQGVIMLGACNYPALLDPALIRAGRFDRLVHIPLPDRAALAGILRYHLGPDHLPGLDLTRFAARMEGASGADCELLARTAKRRARLAGRPMVAADLEAELHPADRRTPALRQLCAVHEAGHAVAAAVLRPSMLISASIRISAGGLGGVNYRMDGEVLRRNDLLDLIQVHLAGRAAEELLLGAPSTGAGGNGDSDLALATVLATQMLTSHGLGDHLTWLGPVTTDTVPRLLSSNPQIAAQVATILDTQYAKVRVLLYAWYGAVQNVAGLLLARETASAAEIIAITNATLHEARTQTLQ</sequence>
<dbReference type="InterPro" id="IPR027417">
    <property type="entry name" value="P-loop_NTPase"/>
</dbReference>